<proteinExistence type="predicted"/>
<protein>
    <submittedName>
        <fullName evidence="1">Uncharacterized protein</fullName>
    </submittedName>
</protein>
<dbReference type="AlphaFoldDB" id="A0A402AZE8"/>
<accession>A0A402AZE8</accession>
<dbReference type="EMBL" id="BIFS01000002">
    <property type="protein sequence ID" value="GCE24458.1"/>
    <property type="molecule type" value="Genomic_DNA"/>
</dbReference>
<evidence type="ECO:0000313" key="1">
    <source>
        <dbReference type="EMBL" id="GCE24458.1"/>
    </source>
</evidence>
<dbReference type="Proteomes" id="UP000287188">
    <property type="component" value="Unassembled WGS sequence"/>
</dbReference>
<evidence type="ECO:0000313" key="2">
    <source>
        <dbReference type="Proteomes" id="UP000287188"/>
    </source>
</evidence>
<sequence>MGLVSTDSNGNLVYPSRYYAMGNYSKFVRPGYKMIDNSDGNTFSAYDAGSNTLVLVTNQCFIQQYERDL</sequence>
<dbReference type="Gene3D" id="2.60.40.1180">
    <property type="entry name" value="Golgi alpha-mannosidase II"/>
    <property type="match status" value="1"/>
</dbReference>
<name>A0A402AZE8_9CHLR</name>
<organism evidence="1 2">
    <name type="scientific">Dictyobacter kobayashii</name>
    <dbReference type="NCBI Taxonomy" id="2014872"/>
    <lineage>
        <taxon>Bacteria</taxon>
        <taxon>Bacillati</taxon>
        <taxon>Chloroflexota</taxon>
        <taxon>Ktedonobacteria</taxon>
        <taxon>Ktedonobacterales</taxon>
        <taxon>Dictyobacteraceae</taxon>
        <taxon>Dictyobacter</taxon>
    </lineage>
</organism>
<reference evidence="2" key="1">
    <citation type="submission" date="2018-12" db="EMBL/GenBank/DDBJ databases">
        <title>Tengunoibacter tsumagoiensis gen. nov., sp. nov., Dictyobacter kobayashii sp. nov., D. alpinus sp. nov., and D. joshuensis sp. nov. and description of Dictyobacteraceae fam. nov. within the order Ktedonobacterales isolated from Tengu-no-mugimeshi.</title>
        <authorList>
            <person name="Wang C.M."/>
            <person name="Zheng Y."/>
            <person name="Sakai Y."/>
            <person name="Toyoda A."/>
            <person name="Minakuchi Y."/>
            <person name="Abe K."/>
            <person name="Yokota A."/>
            <person name="Yabe S."/>
        </authorList>
    </citation>
    <scope>NUCLEOTIDE SEQUENCE [LARGE SCALE GENOMIC DNA]</scope>
    <source>
        <strain evidence="2">Uno11</strain>
    </source>
</reference>
<keyword evidence="2" id="KW-1185">Reference proteome</keyword>
<gene>
    <name evidence="1" type="ORF">KDK_82580</name>
</gene>
<dbReference type="Gene3D" id="3.20.20.80">
    <property type="entry name" value="Glycosidases"/>
    <property type="match status" value="1"/>
</dbReference>
<dbReference type="InterPro" id="IPR013780">
    <property type="entry name" value="Glyco_hydro_b"/>
</dbReference>
<comment type="caution">
    <text evidence="1">The sequence shown here is derived from an EMBL/GenBank/DDBJ whole genome shotgun (WGS) entry which is preliminary data.</text>
</comment>